<gene>
    <name evidence="1" type="primary">sora9</name>
</gene>
<accession>A0A7D4XMB2</accession>
<dbReference type="AlphaFoldDB" id="A0A7D4XMB2"/>
<dbReference type="EMBL" id="MT520811">
    <property type="protein sequence ID" value="QKW93664.1"/>
    <property type="molecule type" value="Genomic_DNA"/>
</dbReference>
<dbReference type="InterPro" id="IPR008949">
    <property type="entry name" value="Isoprenoid_synthase_dom_sf"/>
</dbReference>
<proteinExistence type="predicted"/>
<organism evidence="1">
    <name type="scientific">Vitiosangium cumulatum</name>
    <dbReference type="NCBI Taxonomy" id="1867796"/>
    <lineage>
        <taxon>Bacteria</taxon>
        <taxon>Pseudomonadati</taxon>
        <taxon>Myxococcota</taxon>
        <taxon>Myxococcia</taxon>
        <taxon>Myxococcales</taxon>
        <taxon>Cystobacterineae</taxon>
        <taxon>Archangiaceae</taxon>
        <taxon>Vitiosangium</taxon>
    </lineage>
</organism>
<evidence type="ECO:0000313" key="1">
    <source>
        <dbReference type="EMBL" id="QKW93664.1"/>
    </source>
</evidence>
<dbReference type="SUPFAM" id="SSF48576">
    <property type="entry name" value="Terpenoid synthases"/>
    <property type="match status" value="1"/>
</dbReference>
<dbReference type="Pfam" id="PF19086">
    <property type="entry name" value="Terpene_syn_C_2"/>
    <property type="match status" value="1"/>
</dbReference>
<name>A0A7D4XMB2_9BACT</name>
<sequence>MSSRSLEGKHFGVVRELQNQYAESVSPGIPKEHLERIQARVKELMPGLMAWRERFPAIVASRLKSATLGCVASDPGARMEQHLLISQVGLLVFAVDDVADGEIGSLSDEEIHRVLARYAETVRAPESQSWTGSDEAECVGGAVQDVARSLHRLPGAKRFLALWQEHFRRMCEAHSTELRDKRRAQREGALPTLEHYLDVSRWTCGPPMYHSAALVVLGPDYAGDPLQEPLLERALVEMSLLGRWMNDVRSLERERAEGKFNGLSLLVAGGMSEAEAERFAVERAGRHLESLQEIVARLPEPLRPWGRTLIATGHFSRMFYMRREFHHLESGG</sequence>
<protein>
    <submittedName>
        <fullName evidence="1">Terpene synthase family protein</fullName>
    </submittedName>
</protein>
<reference evidence="1" key="1">
    <citation type="journal article" date="2020" name="Molecules">
        <title>2-Hydroxysorangiadenosine: Structure and Biosynthesis of a Myxobacterial Sesquiterpene-Nucleoside.</title>
        <authorList>
            <person name="Okoth D.A."/>
            <person name="Hug J.J."/>
            <person name="Garcia R."/>
            <person name="Sproer C."/>
            <person name="Overmann J."/>
            <person name="Muller R."/>
        </authorList>
    </citation>
    <scope>NUCLEOTIDE SEQUENCE</scope>
    <source>
        <strain evidence="1">MCy10943</strain>
    </source>
</reference>
<dbReference type="Gene3D" id="1.10.600.10">
    <property type="entry name" value="Farnesyl Diphosphate Synthase"/>
    <property type="match status" value="1"/>
</dbReference>